<evidence type="ECO:0000313" key="2">
    <source>
        <dbReference type="EMBL" id="TQB68380.1"/>
    </source>
</evidence>
<keyword evidence="3" id="KW-1185">Reference proteome</keyword>
<feature type="compositionally biased region" description="Basic and acidic residues" evidence="1">
    <location>
        <begin position="28"/>
        <end position="37"/>
    </location>
</feature>
<dbReference type="Proteomes" id="UP000319663">
    <property type="component" value="Unassembled WGS sequence"/>
</dbReference>
<feature type="region of interest" description="Disordered" evidence="1">
    <location>
        <begin position="1"/>
        <end position="72"/>
    </location>
</feature>
<feature type="compositionally biased region" description="Basic and acidic residues" evidence="1">
    <location>
        <begin position="179"/>
        <end position="190"/>
    </location>
</feature>
<feature type="compositionally biased region" description="Basic and acidic residues" evidence="1">
    <location>
        <begin position="677"/>
        <end position="696"/>
    </location>
</feature>
<proteinExistence type="predicted"/>
<feature type="compositionally biased region" description="Polar residues" evidence="1">
    <location>
        <begin position="486"/>
        <end position="499"/>
    </location>
</feature>
<gene>
    <name evidence="2" type="ORF">MPDQ_003548</name>
</gene>
<feature type="region of interest" description="Disordered" evidence="1">
    <location>
        <begin position="479"/>
        <end position="600"/>
    </location>
</feature>
<sequence>MASSYNAVSQMDHEVASNASDSDCSRSSSRERQKDNAFRPLSLDLSNLGGGDFMDAAKSTQDSRLSRLGSIMHPATPATTAAYDMLDEDDYEIAEASPPGQEEESHAEPPHRILTAVEPSPRPLSPEEPTLRSPSSDHPVPLSHPIPDLQSLQGAYVGNVERLEKSAARLSMSSTDIGSEIRKMDREQKRRSCSTASNSTQIRNGAFSPQAHFSSPRGSVRSSRTRLRSPSASRLTQLAEPDGEEDDDDSERGSPISPILPPIHRQIQEEHSSVSNYDNFSNVDLGESADRPATAASGDTYQQARVLFRDFDGVHFVHHENNLGVSLTKPPLATRSESFKEPRVGEDMIYYPAPVPMMLNLPPRLSKKPASDQRSVSERENRQTQVSSSTHLENRKSAAVPPTELDQEATDSRLSKRLTKLPPHLRASALFDRPAARVELEVQHASPVATLDSILDASAHAPVTAFTDHPFVGREGANVYKKSKGKSSSANTAPVNATRDNAEQKKKNRLSKSPFALRHLPKSTTALLSKPEETHETTSLRRSGASHHGDHSSSENSDDDSGESSSSEEEETGEEERGMEHAEEEEEEEEEVVDYIGPPSTLLAELQKRKLELQQRRRTAAVSNGMHSTLLQLEAVAQKKSEQRRHKRVTLAWEDPDPQGEDSDEDEDVPLGILYPERNRRADEDRPIGLLQKKEMEESEPLSRRRARLRGEPPPSPVRRASTMPAGQFETGSEDDEGETLAQRLKRLKSENRTSTVTGSEFTTEVLAEIDTKIGNSEKDGGDAKKDEEAPKEEPKEETLGERRRRLQMEAKMQQGQGMGQKAPKARRSMADILQEYPLKPEPMQGPDRSSRLDYPYLNGRRGHESVPNLMSTYQFPSNFGYQGAAVNRHSQYAMANPYAHGNYNTSALVYNNPLAAMGHHQYGRGVPYGYGAKIRPQIDPSQRDMIDRWRQSIMR</sequence>
<name>A0A507QN20_MONPU</name>
<dbReference type="STRING" id="5098.A0A507QN20"/>
<feature type="compositionally biased region" description="Polar residues" evidence="1">
    <location>
        <begin position="273"/>
        <end position="282"/>
    </location>
</feature>
<feature type="compositionally biased region" description="Acidic residues" evidence="1">
    <location>
        <begin position="654"/>
        <end position="669"/>
    </location>
</feature>
<feature type="compositionally biased region" description="Acidic residues" evidence="1">
    <location>
        <begin position="556"/>
        <end position="574"/>
    </location>
</feature>
<feature type="compositionally biased region" description="Low complexity" evidence="1">
    <location>
        <begin position="16"/>
        <end position="27"/>
    </location>
</feature>
<feature type="region of interest" description="Disordered" evidence="1">
    <location>
        <begin position="637"/>
        <end position="803"/>
    </location>
</feature>
<feature type="compositionally biased region" description="Polar residues" evidence="1">
    <location>
        <begin position="193"/>
        <end position="203"/>
    </location>
</feature>
<feature type="compositionally biased region" description="Basic and acidic residues" evidence="1">
    <location>
        <begin position="369"/>
        <end position="382"/>
    </location>
</feature>
<dbReference type="AlphaFoldDB" id="A0A507QN20"/>
<feature type="compositionally biased region" description="Basic and acidic residues" evidence="1">
    <location>
        <begin position="530"/>
        <end position="539"/>
    </location>
</feature>
<feature type="region of interest" description="Disordered" evidence="1">
    <location>
        <begin position="94"/>
        <end position="149"/>
    </location>
</feature>
<feature type="region of interest" description="Disordered" evidence="1">
    <location>
        <begin position="174"/>
        <end position="297"/>
    </location>
</feature>
<feature type="compositionally biased region" description="Acidic residues" evidence="1">
    <location>
        <begin position="241"/>
        <end position="250"/>
    </location>
</feature>
<feature type="compositionally biased region" description="Acidic residues" evidence="1">
    <location>
        <begin position="582"/>
        <end position="593"/>
    </location>
</feature>
<comment type="caution">
    <text evidence="2">The sequence shown here is derived from an EMBL/GenBank/DDBJ whole genome shotgun (WGS) entry which is preliminary data.</text>
</comment>
<protein>
    <submittedName>
        <fullName evidence="2">Uncharacterized protein</fullName>
    </submittedName>
</protein>
<feature type="compositionally biased region" description="Basic and acidic residues" evidence="1">
    <location>
        <begin position="770"/>
        <end position="802"/>
    </location>
</feature>
<feature type="region of interest" description="Disordered" evidence="1">
    <location>
        <begin position="361"/>
        <end position="420"/>
    </location>
</feature>
<feature type="compositionally biased region" description="Polar residues" evidence="1">
    <location>
        <begin position="753"/>
        <end position="763"/>
    </location>
</feature>
<accession>A0A507QN20</accession>
<dbReference type="OrthoDB" id="5288142at2759"/>
<evidence type="ECO:0000256" key="1">
    <source>
        <dbReference type="SAM" id="MobiDB-lite"/>
    </source>
</evidence>
<feature type="compositionally biased region" description="Polar residues" evidence="1">
    <location>
        <begin position="211"/>
        <end position="236"/>
    </location>
</feature>
<reference evidence="2 3" key="1">
    <citation type="submission" date="2019-06" db="EMBL/GenBank/DDBJ databases">
        <title>Wine fermentation using esterase from Monascus purpureus.</title>
        <authorList>
            <person name="Geng C."/>
            <person name="Zhang Y."/>
        </authorList>
    </citation>
    <scope>NUCLEOTIDE SEQUENCE [LARGE SCALE GENOMIC DNA]</scope>
    <source>
        <strain evidence="2">HQ1</strain>
    </source>
</reference>
<organism evidence="2 3">
    <name type="scientific">Monascus purpureus</name>
    <name type="common">Red mold</name>
    <name type="synonym">Monascus anka</name>
    <dbReference type="NCBI Taxonomy" id="5098"/>
    <lineage>
        <taxon>Eukaryota</taxon>
        <taxon>Fungi</taxon>
        <taxon>Dikarya</taxon>
        <taxon>Ascomycota</taxon>
        <taxon>Pezizomycotina</taxon>
        <taxon>Eurotiomycetes</taxon>
        <taxon>Eurotiomycetidae</taxon>
        <taxon>Eurotiales</taxon>
        <taxon>Aspergillaceae</taxon>
        <taxon>Monascus</taxon>
    </lineage>
</organism>
<dbReference type="EMBL" id="VIFY01000222">
    <property type="protein sequence ID" value="TQB68380.1"/>
    <property type="molecule type" value="Genomic_DNA"/>
</dbReference>
<evidence type="ECO:0000313" key="3">
    <source>
        <dbReference type="Proteomes" id="UP000319663"/>
    </source>
</evidence>